<dbReference type="Gene3D" id="3.20.20.410">
    <property type="entry name" value="Protein of unknown function UPF0759"/>
    <property type="match status" value="1"/>
</dbReference>
<reference evidence="1" key="1">
    <citation type="journal article" date="2020" name="mSystems">
        <title>Genome- and Community-Level Interaction Insights into Carbon Utilization and Element Cycling Functions of Hydrothermarchaeota in Hydrothermal Sediment.</title>
        <authorList>
            <person name="Zhou Z."/>
            <person name="Liu Y."/>
            <person name="Xu W."/>
            <person name="Pan J."/>
            <person name="Luo Z.H."/>
            <person name="Li M."/>
        </authorList>
    </citation>
    <scope>NUCLEOTIDE SEQUENCE [LARGE SCALE GENOMIC DNA]</scope>
    <source>
        <strain evidence="1">SpSt-479</strain>
    </source>
</reference>
<sequence>MKNKKSKIYFGTCSWKYDSWEGIVYSKTKGINMLEEYSKQFNSVEIDQWFWSLYAVNKISLPKESDVKLYAESVPADFRFTIKIPNCITLTHFYKKNKSESLKANPHFLSPDLFNEFLSTLNPMKNKIGVLMFQFEYLNKEKMSSQIYFMERFEAFLQNIKTDFQFGIEIRNPNYLNKRYFEFLKANNLSMVFLQGYYMPPVWEVFKTAKDFLISPVVIRLHGPDRSGIESKTGNVWNQIVEPKDDELQKIAELIHYLSEKQNDVYVNVNNHYEGSAPLTIRRLKEVLSSD</sequence>
<dbReference type="Pfam" id="PF01904">
    <property type="entry name" value="DUF72"/>
    <property type="match status" value="1"/>
</dbReference>
<name>A0A7V3E5W7_9BACT</name>
<evidence type="ECO:0000313" key="1">
    <source>
        <dbReference type="EMBL" id="HFI90166.1"/>
    </source>
</evidence>
<dbReference type="InterPro" id="IPR036520">
    <property type="entry name" value="UPF0759_sf"/>
</dbReference>
<comment type="caution">
    <text evidence="1">The sequence shown here is derived from an EMBL/GenBank/DDBJ whole genome shotgun (WGS) entry which is preliminary data.</text>
</comment>
<protein>
    <submittedName>
        <fullName evidence="1">DUF72 domain-containing protein</fullName>
    </submittedName>
</protein>
<organism evidence="1">
    <name type="scientific">Ignavibacterium album</name>
    <dbReference type="NCBI Taxonomy" id="591197"/>
    <lineage>
        <taxon>Bacteria</taxon>
        <taxon>Pseudomonadati</taxon>
        <taxon>Ignavibacteriota</taxon>
        <taxon>Ignavibacteria</taxon>
        <taxon>Ignavibacteriales</taxon>
        <taxon>Ignavibacteriaceae</taxon>
        <taxon>Ignavibacterium</taxon>
    </lineage>
</organism>
<dbReference type="AlphaFoldDB" id="A0A7V3E5W7"/>
<dbReference type="EMBL" id="DSUJ01000002">
    <property type="protein sequence ID" value="HFI90166.1"/>
    <property type="molecule type" value="Genomic_DNA"/>
</dbReference>
<dbReference type="SUPFAM" id="SSF117396">
    <property type="entry name" value="TM1631-like"/>
    <property type="match status" value="1"/>
</dbReference>
<dbReference type="InterPro" id="IPR002763">
    <property type="entry name" value="DUF72"/>
</dbReference>
<accession>A0A7V3E5W7</accession>
<dbReference type="PANTHER" id="PTHR30348:SF4">
    <property type="entry name" value="DUF72 DOMAIN-CONTAINING PROTEIN"/>
    <property type="match status" value="1"/>
</dbReference>
<gene>
    <name evidence="1" type="ORF">ENS31_01400</name>
</gene>
<dbReference type="PANTHER" id="PTHR30348">
    <property type="entry name" value="UNCHARACTERIZED PROTEIN YECE"/>
    <property type="match status" value="1"/>
</dbReference>
<proteinExistence type="predicted"/>